<keyword evidence="3" id="KW-1185">Reference proteome</keyword>
<dbReference type="Gene3D" id="3.30.420.10">
    <property type="entry name" value="Ribonuclease H-like superfamily/Ribonuclease H"/>
    <property type="match status" value="1"/>
</dbReference>
<dbReference type="SUPFAM" id="SSF53098">
    <property type="entry name" value="Ribonuclease H-like"/>
    <property type="match status" value="1"/>
</dbReference>
<comment type="caution">
    <text evidence="2">The sequence shown here is derived from an EMBL/GenBank/DDBJ whole genome shotgun (WGS) entry which is preliminary data.</text>
</comment>
<dbReference type="EMBL" id="JANVFO010000007">
    <property type="protein sequence ID" value="KAJ3735973.1"/>
    <property type="molecule type" value="Genomic_DNA"/>
</dbReference>
<dbReference type="InterPro" id="IPR012337">
    <property type="entry name" value="RNaseH-like_sf"/>
</dbReference>
<dbReference type="Pfam" id="PF00075">
    <property type="entry name" value="RNase_H"/>
    <property type="match status" value="1"/>
</dbReference>
<accession>A0AA38JS89</accession>
<proteinExistence type="predicted"/>
<sequence>MELLLKTDSRFVINILKNHRKLEDEGYISSPHPQLMRSTIASFRMRPTQTYMKWVRGHNGHERNEGADRLASEATKKEKASFVNLGLPRELNVTGAKLSTMTQALAYKAIMAMKAKDDDMYRRRTDINLMRIKNCVEDLFGYVPTSEAIWKSIRNKDFELKIQIFMWKACHYAFWTGTHWTIPGMKAELQERAICHSCDQIDDLNHILTKCESPGQALIWELAGKLWDKKSSNIQWREPTIGDILGCGLVLGACGSSGPSIPLLTVSSLRCAVRVKFV</sequence>
<organism evidence="2 3">
    <name type="scientific">Lentinula guzmanii</name>
    <dbReference type="NCBI Taxonomy" id="2804957"/>
    <lineage>
        <taxon>Eukaryota</taxon>
        <taxon>Fungi</taxon>
        <taxon>Dikarya</taxon>
        <taxon>Basidiomycota</taxon>
        <taxon>Agaricomycotina</taxon>
        <taxon>Agaricomycetes</taxon>
        <taxon>Agaricomycetidae</taxon>
        <taxon>Agaricales</taxon>
        <taxon>Marasmiineae</taxon>
        <taxon>Omphalotaceae</taxon>
        <taxon>Lentinula</taxon>
    </lineage>
</organism>
<dbReference type="AlphaFoldDB" id="A0AA38JS89"/>
<dbReference type="Proteomes" id="UP001176059">
    <property type="component" value="Unassembled WGS sequence"/>
</dbReference>
<protein>
    <recommendedName>
        <fullName evidence="1">RNase H type-1 domain-containing protein</fullName>
    </recommendedName>
</protein>
<evidence type="ECO:0000313" key="3">
    <source>
        <dbReference type="Proteomes" id="UP001176059"/>
    </source>
</evidence>
<reference evidence="2" key="2">
    <citation type="journal article" date="2023" name="Proc. Natl. Acad. Sci. U.S.A.">
        <title>A global phylogenomic analysis of the shiitake genus Lentinula.</title>
        <authorList>
            <person name="Sierra-Patev S."/>
            <person name="Min B."/>
            <person name="Naranjo-Ortiz M."/>
            <person name="Looney B."/>
            <person name="Konkel Z."/>
            <person name="Slot J.C."/>
            <person name="Sakamoto Y."/>
            <person name="Steenwyk J.L."/>
            <person name="Rokas A."/>
            <person name="Carro J."/>
            <person name="Camarero S."/>
            <person name="Ferreira P."/>
            <person name="Molpeceres G."/>
            <person name="Ruiz-Duenas F.J."/>
            <person name="Serrano A."/>
            <person name="Henrissat B."/>
            <person name="Drula E."/>
            <person name="Hughes K.W."/>
            <person name="Mata J.L."/>
            <person name="Ishikawa N.K."/>
            <person name="Vargas-Isla R."/>
            <person name="Ushijima S."/>
            <person name="Smith C.A."/>
            <person name="Donoghue J."/>
            <person name="Ahrendt S."/>
            <person name="Andreopoulos W."/>
            <person name="He G."/>
            <person name="LaButti K."/>
            <person name="Lipzen A."/>
            <person name="Ng V."/>
            <person name="Riley R."/>
            <person name="Sandor L."/>
            <person name="Barry K."/>
            <person name="Martinez A.T."/>
            <person name="Xiao Y."/>
            <person name="Gibbons J.G."/>
            <person name="Terashima K."/>
            <person name="Grigoriev I.V."/>
            <person name="Hibbett D."/>
        </authorList>
    </citation>
    <scope>NUCLEOTIDE SEQUENCE</scope>
    <source>
        <strain evidence="2">ET3784</strain>
    </source>
</reference>
<dbReference type="InterPro" id="IPR002156">
    <property type="entry name" value="RNaseH_domain"/>
</dbReference>
<dbReference type="GO" id="GO:0004523">
    <property type="term" value="F:RNA-DNA hybrid ribonuclease activity"/>
    <property type="evidence" value="ECO:0007669"/>
    <property type="project" value="InterPro"/>
</dbReference>
<evidence type="ECO:0000259" key="1">
    <source>
        <dbReference type="PROSITE" id="PS50879"/>
    </source>
</evidence>
<evidence type="ECO:0000313" key="2">
    <source>
        <dbReference type="EMBL" id="KAJ3735973.1"/>
    </source>
</evidence>
<reference evidence="2" key="1">
    <citation type="submission" date="2022-08" db="EMBL/GenBank/DDBJ databases">
        <authorList>
            <consortium name="DOE Joint Genome Institute"/>
            <person name="Min B."/>
            <person name="Sierra-Patev S."/>
            <person name="Naranjo-Ortiz M."/>
            <person name="Looney B."/>
            <person name="Konkel Z."/>
            <person name="Slot J.C."/>
            <person name="Sakamoto Y."/>
            <person name="Steenwyk J.L."/>
            <person name="Rokas A."/>
            <person name="Carro J."/>
            <person name="Camarero S."/>
            <person name="Ferreira P."/>
            <person name="Molpeceres G."/>
            <person name="Ruiz-duenas F.J."/>
            <person name="Serrano A."/>
            <person name="Henrissat B."/>
            <person name="Drula E."/>
            <person name="Hughes K.W."/>
            <person name="Mata J.L."/>
            <person name="Ishikawa N.K."/>
            <person name="Vargas-Isla R."/>
            <person name="Ushijima S."/>
            <person name="Smith C.A."/>
            <person name="Ahrendt S."/>
            <person name="Andreopoulos W."/>
            <person name="He G."/>
            <person name="LaButti K."/>
            <person name="Lipzen A."/>
            <person name="Ng V."/>
            <person name="Riley R."/>
            <person name="Sandor L."/>
            <person name="Barry K."/>
            <person name="Martinez A.T."/>
            <person name="Xiao Y."/>
            <person name="Gibbons J.G."/>
            <person name="Terashima K."/>
            <person name="Hibbett D.S."/>
            <person name="Grigoriev I.V."/>
        </authorList>
    </citation>
    <scope>NUCLEOTIDE SEQUENCE</scope>
    <source>
        <strain evidence="2">ET3784</strain>
    </source>
</reference>
<dbReference type="PROSITE" id="PS50879">
    <property type="entry name" value="RNASE_H_1"/>
    <property type="match status" value="1"/>
</dbReference>
<dbReference type="InterPro" id="IPR036397">
    <property type="entry name" value="RNaseH_sf"/>
</dbReference>
<gene>
    <name evidence="2" type="ORF">DFJ43DRAFT_990557</name>
</gene>
<dbReference type="GO" id="GO:0003676">
    <property type="term" value="F:nucleic acid binding"/>
    <property type="evidence" value="ECO:0007669"/>
    <property type="project" value="InterPro"/>
</dbReference>
<name>A0AA38JS89_9AGAR</name>
<feature type="domain" description="RNase H type-1" evidence="1">
    <location>
        <begin position="1"/>
        <end position="76"/>
    </location>
</feature>